<dbReference type="EMBL" id="JACHIW010000001">
    <property type="protein sequence ID" value="MBB5152608.1"/>
    <property type="molecule type" value="Genomic_DNA"/>
</dbReference>
<keyword evidence="2" id="KW-0472">Membrane</keyword>
<reference evidence="3 4" key="1">
    <citation type="submission" date="2020-08" db="EMBL/GenBank/DDBJ databases">
        <title>Sequencing the genomes of 1000 actinobacteria strains.</title>
        <authorList>
            <person name="Klenk H.-P."/>
        </authorList>
    </citation>
    <scope>NUCLEOTIDE SEQUENCE [LARGE SCALE GENOMIC DNA]</scope>
    <source>
        <strain evidence="3 4">DSM 45584</strain>
    </source>
</reference>
<protein>
    <recommendedName>
        <fullName evidence="5">DUF4190 domain-containing protein</fullName>
    </recommendedName>
</protein>
<feature type="region of interest" description="Disordered" evidence="1">
    <location>
        <begin position="1"/>
        <end position="25"/>
    </location>
</feature>
<accession>A0A840Q1D7</accession>
<organism evidence="3 4">
    <name type="scientific">Saccharopolyspora phatthalungensis</name>
    <dbReference type="NCBI Taxonomy" id="664693"/>
    <lineage>
        <taxon>Bacteria</taxon>
        <taxon>Bacillati</taxon>
        <taxon>Actinomycetota</taxon>
        <taxon>Actinomycetes</taxon>
        <taxon>Pseudonocardiales</taxon>
        <taxon>Pseudonocardiaceae</taxon>
        <taxon>Saccharopolyspora</taxon>
    </lineage>
</organism>
<name>A0A840Q1D7_9PSEU</name>
<comment type="caution">
    <text evidence="3">The sequence shown here is derived from an EMBL/GenBank/DDBJ whole genome shotgun (WGS) entry which is preliminary data.</text>
</comment>
<sequence length="97" mass="10231">MPEQRWWHDQPAKHETPPAPAEEPFKTAGYGTFGLILAIVGPFIPAPLSVFVLIAALILGGLGLDRARQGRAGAGLPRATIIVAAVGLVLTFIFASM</sequence>
<keyword evidence="2" id="KW-1133">Transmembrane helix</keyword>
<evidence type="ECO:0000313" key="3">
    <source>
        <dbReference type="EMBL" id="MBB5152608.1"/>
    </source>
</evidence>
<feature type="transmembrane region" description="Helical" evidence="2">
    <location>
        <begin position="76"/>
        <end position="95"/>
    </location>
</feature>
<evidence type="ECO:0000256" key="2">
    <source>
        <dbReference type="SAM" id="Phobius"/>
    </source>
</evidence>
<feature type="transmembrane region" description="Helical" evidence="2">
    <location>
        <begin position="33"/>
        <end position="64"/>
    </location>
</feature>
<gene>
    <name evidence="3" type="ORF">BJ970_000142</name>
</gene>
<dbReference type="RefSeq" id="WP_184722175.1">
    <property type="nucleotide sequence ID" value="NZ_JACHIW010000001.1"/>
</dbReference>
<evidence type="ECO:0008006" key="5">
    <source>
        <dbReference type="Google" id="ProtNLM"/>
    </source>
</evidence>
<dbReference type="Proteomes" id="UP000584374">
    <property type="component" value="Unassembled WGS sequence"/>
</dbReference>
<evidence type="ECO:0000313" key="4">
    <source>
        <dbReference type="Proteomes" id="UP000584374"/>
    </source>
</evidence>
<evidence type="ECO:0000256" key="1">
    <source>
        <dbReference type="SAM" id="MobiDB-lite"/>
    </source>
</evidence>
<keyword evidence="4" id="KW-1185">Reference proteome</keyword>
<proteinExistence type="predicted"/>
<dbReference type="AlphaFoldDB" id="A0A840Q1D7"/>
<feature type="compositionally biased region" description="Basic and acidic residues" evidence="1">
    <location>
        <begin position="1"/>
        <end position="16"/>
    </location>
</feature>
<keyword evidence="2" id="KW-0812">Transmembrane</keyword>